<keyword evidence="2" id="KW-1185">Reference proteome</keyword>
<comment type="caution">
    <text evidence="1">The sequence shown here is derived from an EMBL/GenBank/DDBJ whole genome shotgun (WGS) entry which is preliminary data.</text>
</comment>
<gene>
    <name evidence="1" type="ORF">CEXT_662711</name>
</gene>
<name>A0AAV4UKC0_CAEEX</name>
<dbReference type="Proteomes" id="UP001054945">
    <property type="component" value="Unassembled WGS sequence"/>
</dbReference>
<dbReference type="EMBL" id="BPLR01013050">
    <property type="protein sequence ID" value="GIY58372.1"/>
    <property type="molecule type" value="Genomic_DNA"/>
</dbReference>
<evidence type="ECO:0000313" key="2">
    <source>
        <dbReference type="Proteomes" id="UP001054945"/>
    </source>
</evidence>
<dbReference type="AlphaFoldDB" id="A0AAV4UKC0"/>
<sequence length="90" mass="10345">MQIPHSNRPVINVTNPQIAILVSEVINRQHCSTIQDVCPNTKRIAIAKGYDKRSLMEEQFVKPHHLKPIAPCYRILPLWVLIQDPLARDI</sequence>
<accession>A0AAV4UKC0</accession>
<proteinExistence type="predicted"/>
<organism evidence="1 2">
    <name type="scientific">Caerostris extrusa</name>
    <name type="common">Bark spider</name>
    <name type="synonym">Caerostris bankana</name>
    <dbReference type="NCBI Taxonomy" id="172846"/>
    <lineage>
        <taxon>Eukaryota</taxon>
        <taxon>Metazoa</taxon>
        <taxon>Ecdysozoa</taxon>
        <taxon>Arthropoda</taxon>
        <taxon>Chelicerata</taxon>
        <taxon>Arachnida</taxon>
        <taxon>Araneae</taxon>
        <taxon>Araneomorphae</taxon>
        <taxon>Entelegynae</taxon>
        <taxon>Araneoidea</taxon>
        <taxon>Araneidae</taxon>
        <taxon>Caerostris</taxon>
    </lineage>
</organism>
<reference evidence="1 2" key="1">
    <citation type="submission" date="2021-06" db="EMBL/GenBank/DDBJ databases">
        <title>Caerostris extrusa draft genome.</title>
        <authorList>
            <person name="Kono N."/>
            <person name="Arakawa K."/>
        </authorList>
    </citation>
    <scope>NUCLEOTIDE SEQUENCE [LARGE SCALE GENOMIC DNA]</scope>
</reference>
<protein>
    <submittedName>
        <fullName evidence="1">Uncharacterized protein</fullName>
    </submittedName>
</protein>
<evidence type="ECO:0000313" key="1">
    <source>
        <dbReference type="EMBL" id="GIY58372.1"/>
    </source>
</evidence>